<protein>
    <submittedName>
        <fullName evidence="1">DNA-binding protein</fullName>
    </submittedName>
</protein>
<accession>A0A4R5CQ26</accession>
<sequence length="349" mass="40836">MKDLTNSHIDRENVINNNTAVKEIYNQLGFKGIMFEKKYRYTLNQVSRFYEVDTRTIERILQENSAELQNSGYEIFKGIKLKMFKDLINQLTDINVGQLMQDDDNELVGKRATSLSVFTFKALLNIGMLLQTSDKAKEVRSFMLNVVIDVLNKNSGGSTKFINQREPEFLRSAISTINYRQEFTNAVDFYIVPNKFKYGQLTDKIYKNIFNEDSKEYRKVLDLKLSENVRNTMYSEVLDLISSYESGFSEFLKEEFEKKGEKFSLTEAHGVFSEFEKRTNKIYEPLRDKARGLMASRDMVFRDALHEKLKDYIGTVSAEDFNKFLGEKSQALEERLKDNMDVFKRLKDR</sequence>
<dbReference type="GO" id="GO:0003677">
    <property type="term" value="F:DNA binding"/>
    <property type="evidence" value="ECO:0007669"/>
    <property type="project" value="UniProtKB-KW"/>
</dbReference>
<keyword evidence="1" id="KW-0238">DNA-binding</keyword>
<dbReference type="Proteomes" id="UP000294644">
    <property type="component" value="Unassembled WGS sequence"/>
</dbReference>
<proteinExistence type="predicted"/>
<gene>
    <name evidence="1" type="ORF">E0F91_14380</name>
</gene>
<keyword evidence="2" id="KW-1185">Reference proteome</keyword>
<evidence type="ECO:0000313" key="2">
    <source>
        <dbReference type="Proteomes" id="UP000294644"/>
    </source>
</evidence>
<reference evidence="1 2" key="1">
    <citation type="submission" date="2019-03" db="EMBL/GenBank/DDBJ databases">
        <title>Flavobacterium LB-D12 sp. nov., isolated from arctic soil.</title>
        <authorList>
            <person name="Chaudhary D.K."/>
        </authorList>
    </citation>
    <scope>NUCLEOTIDE SEQUENCE [LARGE SCALE GENOMIC DNA]</scope>
    <source>
        <strain evidence="1 2">LB-D12</strain>
    </source>
</reference>
<dbReference type="AlphaFoldDB" id="A0A4R5CQ26"/>
<evidence type="ECO:0000313" key="1">
    <source>
        <dbReference type="EMBL" id="TDE01537.1"/>
    </source>
</evidence>
<name>A0A4R5CQ26_9FLAO</name>
<dbReference type="RefSeq" id="WP_132067148.1">
    <property type="nucleotide sequence ID" value="NZ_SMFN01000020.1"/>
</dbReference>
<dbReference type="OrthoDB" id="696873at2"/>
<organism evidence="1 2">
    <name type="scientific">Flavobacterium sandaracinum</name>
    <dbReference type="NCBI Taxonomy" id="2541733"/>
    <lineage>
        <taxon>Bacteria</taxon>
        <taxon>Pseudomonadati</taxon>
        <taxon>Bacteroidota</taxon>
        <taxon>Flavobacteriia</taxon>
        <taxon>Flavobacteriales</taxon>
        <taxon>Flavobacteriaceae</taxon>
        <taxon>Flavobacterium</taxon>
    </lineage>
</organism>
<dbReference type="EMBL" id="SMFN01000020">
    <property type="protein sequence ID" value="TDE01537.1"/>
    <property type="molecule type" value="Genomic_DNA"/>
</dbReference>
<comment type="caution">
    <text evidence="1">The sequence shown here is derived from an EMBL/GenBank/DDBJ whole genome shotgun (WGS) entry which is preliminary data.</text>
</comment>